<protein>
    <submittedName>
        <fullName evidence="2">Quercetin dioxygenase-like cupin family protein</fullName>
    </submittedName>
</protein>
<sequence length="119" mass="13392">MSTATLHRWSEIEPEQLNPLLTRQFVTGSLAMFARVVLAKGCVVPRHSHPNEQITFITEGALRFDYDDGTSHTVKAGEILVIPGNLAHSATALEDTIDFDIFAPPRQDWIDKDDSYLRR</sequence>
<accession>A0A9X0QJK1</accession>
<dbReference type="PANTHER" id="PTHR40112:SF1">
    <property type="entry name" value="H2HPP ISOMERASE"/>
    <property type="match status" value="1"/>
</dbReference>
<dbReference type="AlphaFoldDB" id="A0A9X0QJK1"/>
<evidence type="ECO:0000313" key="3">
    <source>
        <dbReference type="Proteomes" id="UP000535182"/>
    </source>
</evidence>
<dbReference type="PIRSF" id="PIRSF029883">
    <property type="entry name" value="KdgF"/>
    <property type="match status" value="1"/>
</dbReference>
<name>A0A9X0QJK1_9BACT</name>
<gene>
    <name evidence="2" type="ORF">HDF14_004918</name>
</gene>
<evidence type="ECO:0000313" key="2">
    <source>
        <dbReference type="EMBL" id="MBB5331274.1"/>
    </source>
</evidence>
<dbReference type="CDD" id="cd02238">
    <property type="entry name" value="cupin_KdgF"/>
    <property type="match status" value="1"/>
</dbReference>
<proteinExistence type="predicted"/>
<reference evidence="2 3" key="1">
    <citation type="submission" date="2020-08" db="EMBL/GenBank/DDBJ databases">
        <title>Genomic Encyclopedia of Type Strains, Phase IV (KMG-V): Genome sequencing to study the core and pangenomes of soil and plant-associated prokaryotes.</title>
        <authorList>
            <person name="Whitman W."/>
        </authorList>
    </citation>
    <scope>NUCLEOTIDE SEQUENCE [LARGE SCALE GENOMIC DNA]</scope>
    <source>
        <strain evidence="2 3">X5P2</strain>
    </source>
</reference>
<keyword evidence="3" id="KW-1185">Reference proteome</keyword>
<dbReference type="Pfam" id="PF07883">
    <property type="entry name" value="Cupin_2"/>
    <property type="match status" value="1"/>
</dbReference>
<dbReference type="InterPro" id="IPR025499">
    <property type="entry name" value="KdgF"/>
</dbReference>
<dbReference type="Proteomes" id="UP000535182">
    <property type="component" value="Unassembled WGS sequence"/>
</dbReference>
<dbReference type="InterPro" id="IPR052535">
    <property type="entry name" value="Bacilysin_H2HPP_isomerase"/>
</dbReference>
<dbReference type="EMBL" id="JACHEB010000014">
    <property type="protein sequence ID" value="MBB5331274.1"/>
    <property type="molecule type" value="Genomic_DNA"/>
</dbReference>
<evidence type="ECO:0000259" key="1">
    <source>
        <dbReference type="Pfam" id="PF07883"/>
    </source>
</evidence>
<comment type="caution">
    <text evidence="2">The sequence shown here is derived from an EMBL/GenBank/DDBJ whole genome shotgun (WGS) entry which is preliminary data.</text>
</comment>
<organism evidence="2 3">
    <name type="scientific">Tunturiibacter gelidiferens</name>
    <dbReference type="NCBI Taxonomy" id="3069689"/>
    <lineage>
        <taxon>Bacteria</taxon>
        <taxon>Pseudomonadati</taxon>
        <taxon>Acidobacteriota</taxon>
        <taxon>Terriglobia</taxon>
        <taxon>Terriglobales</taxon>
        <taxon>Acidobacteriaceae</taxon>
        <taxon>Tunturiibacter</taxon>
    </lineage>
</organism>
<dbReference type="InterPro" id="IPR014710">
    <property type="entry name" value="RmlC-like_jellyroll"/>
</dbReference>
<dbReference type="InterPro" id="IPR013096">
    <property type="entry name" value="Cupin_2"/>
</dbReference>
<dbReference type="PANTHER" id="PTHR40112">
    <property type="entry name" value="H2HPP ISOMERASE"/>
    <property type="match status" value="1"/>
</dbReference>
<feature type="domain" description="Cupin type-2" evidence="1">
    <location>
        <begin position="35"/>
        <end position="95"/>
    </location>
</feature>
<dbReference type="SUPFAM" id="SSF51182">
    <property type="entry name" value="RmlC-like cupins"/>
    <property type="match status" value="1"/>
</dbReference>
<dbReference type="Gene3D" id="2.60.120.10">
    <property type="entry name" value="Jelly Rolls"/>
    <property type="match status" value="1"/>
</dbReference>
<dbReference type="RefSeq" id="WP_183981137.1">
    <property type="nucleotide sequence ID" value="NZ_JACHEB010000014.1"/>
</dbReference>
<dbReference type="InterPro" id="IPR011051">
    <property type="entry name" value="RmlC_Cupin_sf"/>
</dbReference>